<proteinExistence type="predicted"/>
<reference evidence="1" key="1">
    <citation type="submission" date="2022-07" db="EMBL/GenBank/DDBJ databases">
        <title>Phylogenomic reconstructions and comparative analyses of Kickxellomycotina fungi.</title>
        <authorList>
            <person name="Reynolds N.K."/>
            <person name="Stajich J.E."/>
            <person name="Barry K."/>
            <person name="Grigoriev I.V."/>
            <person name="Crous P."/>
            <person name="Smith M.E."/>
        </authorList>
    </citation>
    <scope>NUCLEOTIDE SEQUENCE</scope>
    <source>
        <strain evidence="1">Benny 63K</strain>
    </source>
</reference>
<dbReference type="Proteomes" id="UP001150581">
    <property type="component" value="Unassembled WGS sequence"/>
</dbReference>
<organism evidence="1 2">
    <name type="scientific">Kickxella alabastrina</name>
    <dbReference type="NCBI Taxonomy" id="61397"/>
    <lineage>
        <taxon>Eukaryota</taxon>
        <taxon>Fungi</taxon>
        <taxon>Fungi incertae sedis</taxon>
        <taxon>Zoopagomycota</taxon>
        <taxon>Kickxellomycotina</taxon>
        <taxon>Kickxellomycetes</taxon>
        <taxon>Kickxellales</taxon>
        <taxon>Kickxellaceae</taxon>
        <taxon>Kickxella</taxon>
    </lineage>
</organism>
<comment type="caution">
    <text evidence="1">The sequence shown here is derived from an EMBL/GenBank/DDBJ whole genome shotgun (WGS) entry which is preliminary data.</text>
</comment>
<evidence type="ECO:0000313" key="1">
    <source>
        <dbReference type="EMBL" id="KAJ1901756.1"/>
    </source>
</evidence>
<accession>A0ACC1IVN9</accession>
<evidence type="ECO:0000313" key="2">
    <source>
        <dbReference type="Proteomes" id="UP001150581"/>
    </source>
</evidence>
<keyword evidence="2" id="KW-1185">Reference proteome</keyword>
<name>A0ACC1IVN9_9FUNG</name>
<gene>
    <name evidence="1" type="ORF">LPJ66_000538</name>
</gene>
<dbReference type="EMBL" id="JANBPG010000016">
    <property type="protein sequence ID" value="KAJ1901756.1"/>
    <property type="molecule type" value="Genomic_DNA"/>
</dbReference>
<protein>
    <submittedName>
        <fullName evidence="1">Uncharacterized protein</fullName>
    </submittedName>
</protein>
<sequence length="184" mass="20289">MLDYPPVYNANQSGNNSYGHAMRISALQNLVKRKRYDISIWLQSGLSVIYATELVYYFIRLRNVAGARAASWRSGLMLVLLIMDIALIWLTVRSKKLDMGGHSVRANFSTVNGVGAGPRGYNIESNNPFATPLHRIGAHADGNHATHLPELGRSHEPSPYVTAPRAPEPAHAELRSHLHTPITG</sequence>